<evidence type="ECO:0000313" key="1">
    <source>
        <dbReference type="EMBL" id="RDD80107.1"/>
    </source>
</evidence>
<protein>
    <submittedName>
        <fullName evidence="1">Uncharacterized protein</fullName>
    </submittedName>
</protein>
<dbReference type="Proteomes" id="UP000253782">
    <property type="component" value="Unassembled WGS sequence"/>
</dbReference>
<dbReference type="AlphaFoldDB" id="A0A369UHZ1"/>
<accession>A0A369UHZ1</accession>
<keyword evidence="2" id="KW-1185">Reference proteome</keyword>
<dbReference type="EMBL" id="QQAH01000020">
    <property type="protein sequence ID" value="RDD80107.1"/>
    <property type="molecule type" value="Genomic_DNA"/>
</dbReference>
<sequence length="242" mass="27532">MSLVIDTSHWPVCNTPLQVVWPVPGNPAHLHSFHRITDWLEFLRELDLHAAIPVPTASKYERAQKLCAYTWLESDFSKAYELVALAALEGALLDCYGRKVIEFRKCKVKQQGKDFVKISSTEKLKLAKPPMFAELMSYLVEEDGLTDERLAFAQRYQAPAVRFLYETEAARLKRNADARKAIEDPSQLAADEPIVLATIRNRLAHGDSIEGWPWGGLLELIRDLIEYAYRERIQFYPGAIAG</sequence>
<proteinExistence type="predicted"/>
<name>A0A369UHZ1_9GAMM</name>
<comment type="caution">
    <text evidence="1">The sequence shown here is derived from an EMBL/GenBank/DDBJ whole genome shotgun (WGS) entry which is preliminary data.</text>
</comment>
<dbReference type="RefSeq" id="WP_114846985.1">
    <property type="nucleotide sequence ID" value="NZ_JBHSPE010000010.1"/>
</dbReference>
<evidence type="ECO:0000313" key="2">
    <source>
        <dbReference type="Proteomes" id="UP000253782"/>
    </source>
</evidence>
<dbReference type="OrthoDB" id="5959869at2"/>
<gene>
    <name evidence="1" type="ORF">DVJ77_18345</name>
</gene>
<organism evidence="1 2">
    <name type="scientific">Dyella tabacisoli</name>
    <dbReference type="NCBI Taxonomy" id="2282381"/>
    <lineage>
        <taxon>Bacteria</taxon>
        <taxon>Pseudomonadati</taxon>
        <taxon>Pseudomonadota</taxon>
        <taxon>Gammaproteobacteria</taxon>
        <taxon>Lysobacterales</taxon>
        <taxon>Rhodanobacteraceae</taxon>
        <taxon>Dyella</taxon>
    </lineage>
</organism>
<reference evidence="1 2" key="1">
    <citation type="submission" date="2018-07" db="EMBL/GenBank/DDBJ databases">
        <title>Dyella tabacisoli L4-6T, whole genome shotgun sequence.</title>
        <authorList>
            <person name="Zhou X.-K."/>
            <person name="Li W.-J."/>
            <person name="Duan Y.-Q."/>
        </authorList>
    </citation>
    <scope>NUCLEOTIDE SEQUENCE [LARGE SCALE GENOMIC DNA]</scope>
    <source>
        <strain evidence="1 2">L4-6</strain>
    </source>
</reference>